<comment type="function">
    <text evidence="17">Removal of H(2)O(2), oxidation of toxic reductants, biosynthesis and degradation of lignin, suberization, auxin catabolism, response to environmental stresses such as wounding, pathogen attack and oxidative stress.</text>
</comment>
<feature type="domain" description="Plant heme peroxidase family profile" evidence="18">
    <location>
        <begin position="24"/>
        <end position="260"/>
    </location>
</feature>
<comment type="cofactor">
    <cofactor evidence="14 17">
        <name>Ca(2+)</name>
        <dbReference type="ChEBI" id="CHEBI:29108"/>
    </cofactor>
    <text evidence="14 17">Binds 2 calcium ions per subunit.</text>
</comment>
<dbReference type="SUPFAM" id="SSF48113">
    <property type="entry name" value="Heme-dependent peroxidases"/>
    <property type="match status" value="1"/>
</dbReference>
<dbReference type="GO" id="GO:0046872">
    <property type="term" value="F:metal ion binding"/>
    <property type="evidence" value="ECO:0007669"/>
    <property type="project" value="UniProtKB-UniRule"/>
</dbReference>
<evidence type="ECO:0000256" key="11">
    <source>
        <dbReference type="ARBA" id="ARBA00023324"/>
    </source>
</evidence>
<dbReference type="InterPro" id="IPR010255">
    <property type="entry name" value="Haem_peroxidase_sf"/>
</dbReference>
<dbReference type="InterPro" id="IPR033905">
    <property type="entry name" value="Secretory_peroxidase"/>
</dbReference>
<evidence type="ECO:0000256" key="2">
    <source>
        <dbReference type="ARBA" id="ARBA00006873"/>
    </source>
</evidence>
<name>M8APA0_TRIUA</name>
<evidence type="ECO:0000256" key="10">
    <source>
        <dbReference type="ARBA" id="ARBA00023283"/>
    </source>
</evidence>
<dbReference type="PROSITE" id="PS50873">
    <property type="entry name" value="PEROXIDASE_4"/>
    <property type="match status" value="1"/>
</dbReference>
<dbReference type="PRINTS" id="PR00461">
    <property type="entry name" value="PLPEROXIDASE"/>
</dbReference>
<evidence type="ECO:0000256" key="16">
    <source>
        <dbReference type="PIRSR" id="PIRSR600823-5"/>
    </source>
</evidence>
<feature type="binding site" evidence="14">
    <location>
        <position position="244"/>
    </location>
    <ligand>
        <name>Ca(2+)</name>
        <dbReference type="ChEBI" id="CHEBI:29108"/>
        <label>2</label>
    </ligand>
</feature>
<evidence type="ECO:0000256" key="12">
    <source>
        <dbReference type="PIRSR" id="PIRSR600823-1"/>
    </source>
</evidence>
<comment type="subcellular location">
    <subcellularLocation>
        <location evidence="17">Secreted</location>
    </subcellularLocation>
</comment>
<sequence>MAVRSLLLPLALLALAASSAAVAQLEIGFYTKTCPDAEKIVRDEMAKIIAAAPSLAGPLLRLHFHDCFVRGCDASVLLESTDGNVAEKDAKPNKSLRGFGSVERVKAKLEAACPGIVSCADVLTLMSRDAVVLAKGPFWPVVLGRRDGRVSSATEASKDLPPASGDVPLLAKIFASKGLDLKDLVVLSGAHTLGTAHCSSFADRLYNNTGENALVDQSLDSKYADKLRLKCKSVNDRTMLSEMDPGNMADINKKEFQELQIDGSNYLSWAMDMKIFLSGRSLGPCIVAPPENTPEIPQVVKYAALHYIRHHLHPNLKTEYLMEEDPLALWDSLKERYD</sequence>
<gene>
    <name evidence="19" type="ORF">TRIUR3_12929</name>
</gene>
<evidence type="ECO:0000256" key="7">
    <source>
        <dbReference type="ARBA" id="ARBA00023002"/>
    </source>
</evidence>
<feature type="binding site" evidence="14">
    <location>
        <position position="71"/>
    </location>
    <ligand>
        <name>Ca(2+)</name>
        <dbReference type="ChEBI" id="CHEBI:29108"/>
        <label>1</label>
    </ligand>
</feature>
<evidence type="ECO:0000256" key="4">
    <source>
        <dbReference type="ARBA" id="ARBA00022617"/>
    </source>
</evidence>
<comment type="cofactor">
    <cofactor evidence="14 17">
        <name>heme b</name>
        <dbReference type="ChEBI" id="CHEBI:60344"/>
    </cofactor>
    <text evidence="14 17">Binds 1 heme b (iron(II)-protoporphyrin IX) group per subunit.</text>
</comment>
<keyword evidence="7 17" id="KW-0560">Oxidoreductase</keyword>
<keyword evidence="9 16" id="KW-1015">Disulfide bond</keyword>
<dbReference type="Pfam" id="PF00141">
    <property type="entry name" value="peroxidase"/>
    <property type="match status" value="1"/>
</dbReference>
<feature type="active site" description="Proton acceptor" evidence="12">
    <location>
        <position position="65"/>
    </location>
</feature>
<dbReference type="PANTHER" id="PTHR31235">
    <property type="entry name" value="PEROXIDASE 25-RELATED"/>
    <property type="match status" value="1"/>
</dbReference>
<dbReference type="CDD" id="cd00693">
    <property type="entry name" value="secretory_peroxidase"/>
    <property type="match status" value="1"/>
</dbReference>
<feature type="binding site" evidence="14">
    <location>
        <position position="66"/>
    </location>
    <ligand>
        <name>Ca(2+)</name>
        <dbReference type="ChEBI" id="CHEBI:29108"/>
        <label>1</label>
    </ligand>
</feature>
<keyword evidence="6 14" id="KW-0106">Calcium</keyword>
<dbReference type="GO" id="GO:0020037">
    <property type="term" value="F:heme binding"/>
    <property type="evidence" value="ECO:0007669"/>
    <property type="project" value="UniProtKB-UniRule"/>
</dbReference>
<feature type="binding site" evidence="14">
    <location>
        <position position="87"/>
    </location>
    <ligand>
        <name>Ca(2+)</name>
        <dbReference type="ChEBI" id="CHEBI:29108"/>
        <label>1</label>
    </ligand>
</feature>
<dbReference type="EMBL" id="KD077024">
    <property type="protein sequence ID" value="EMS62814.1"/>
    <property type="molecule type" value="Genomic_DNA"/>
</dbReference>
<keyword evidence="11 17" id="KW-0376">Hydrogen peroxide</keyword>
<dbReference type="AlphaFoldDB" id="M8APA0"/>
<feature type="binding site" description="axial binding residue" evidence="14">
    <location>
        <position position="191"/>
    </location>
    <ligand>
        <name>heme b</name>
        <dbReference type="ChEBI" id="CHEBI:60344"/>
    </ligand>
    <ligandPart>
        <name>Fe</name>
        <dbReference type="ChEBI" id="CHEBI:18248"/>
    </ligandPart>
</feature>
<dbReference type="Gene3D" id="1.10.520.10">
    <property type="match status" value="1"/>
</dbReference>
<feature type="binding site" evidence="14">
    <location>
        <position position="75"/>
    </location>
    <ligand>
        <name>Ca(2+)</name>
        <dbReference type="ChEBI" id="CHEBI:29108"/>
        <label>1</label>
    </ligand>
</feature>
<evidence type="ECO:0000259" key="18">
    <source>
        <dbReference type="PROSITE" id="PS50873"/>
    </source>
</evidence>
<evidence type="ECO:0000256" key="14">
    <source>
        <dbReference type="PIRSR" id="PIRSR600823-3"/>
    </source>
</evidence>
<dbReference type="GO" id="GO:0005576">
    <property type="term" value="C:extracellular region"/>
    <property type="evidence" value="ECO:0007669"/>
    <property type="project" value="UniProtKB-SubCell"/>
</dbReference>
<dbReference type="OMA" id="NYLSWAM"/>
<dbReference type="InterPro" id="IPR000823">
    <property type="entry name" value="Peroxidase_pln"/>
</dbReference>
<evidence type="ECO:0000256" key="5">
    <source>
        <dbReference type="ARBA" id="ARBA00022723"/>
    </source>
</evidence>
<evidence type="ECO:0000256" key="6">
    <source>
        <dbReference type="ARBA" id="ARBA00022837"/>
    </source>
</evidence>
<comment type="similarity">
    <text evidence="2">Belongs to the peroxidase family. Ascorbate peroxidase subfamily.</text>
</comment>
<feature type="disulfide bond" evidence="16">
    <location>
        <begin position="198"/>
        <end position="231"/>
    </location>
</feature>
<dbReference type="STRING" id="4572.M8APA0"/>
<feature type="signal peptide" evidence="17">
    <location>
        <begin position="1"/>
        <end position="21"/>
    </location>
</feature>
<feature type="binding site" evidence="14">
    <location>
        <position position="69"/>
    </location>
    <ligand>
        <name>Ca(2+)</name>
        <dbReference type="ChEBI" id="CHEBI:29108"/>
        <label>1</label>
    </ligand>
</feature>
<keyword evidence="4 17" id="KW-0349">Heme</keyword>
<reference evidence="19" key="1">
    <citation type="journal article" date="2013" name="Nature">
        <title>Draft genome of the wheat A-genome progenitor Triticum urartu.</title>
        <authorList>
            <person name="Ling H.Q."/>
            <person name="Zhao S."/>
            <person name="Liu D."/>
            <person name="Wang J."/>
            <person name="Sun H."/>
            <person name="Zhang C."/>
            <person name="Fan H."/>
            <person name="Li D."/>
            <person name="Dong L."/>
            <person name="Tao Y."/>
            <person name="Gao C."/>
            <person name="Wu H."/>
            <person name="Li Y."/>
            <person name="Cui Y."/>
            <person name="Guo X."/>
            <person name="Zheng S."/>
            <person name="Wang B."/>
            <person name="Yu K."/>
            <person name="Liang Q."/>
            <person name="Yang W."/>
            <person name="Lou X."/>
            <person name="Chen J."/>
            <person name="Feng M."/>
            <person name="Jian J."/>
            <person name="Zhang X."/>
            <person name="Luo G."/>
            <person name="Jiang Y."/>
            <person name="Liu J."/>
            <person name="Wang Z."/>
            <person name="Sha Y."/>
            <person name="Zhang B."/>
            <person name="Wu H."/>
            <person name="Tang D."/>
            <person name="Shen Q."/>
            <person name="Xue P."/>
            <person name="Zou S."/>
            <person name="Wang X."/>
            <person name="Liu X."/>
            <person name="Wang F."/>
            <person name="Yang Y."/>
            <person name="An X."/>
            <person name="Dong Z."/>
            <person name="Zhang K."/>
            <person name="Zhang X."/>
            <person name="Luo M.C."/>
            <person name="Dvorak J."/>
            <person name="Tong Y."/>
            <person name="Wang J."/>
            <person name="Yang H."/>
            <person name="Li Z."/>
            <person name="Wang D."/>
            <person name="Zhang A."/>
            <person name="Wang J."/>
        </authorList>
    </citation>
    <scope>NUCLEOTIDE SEQUENCE</scope>
</reference>
<evidence type="ECO:0000256" key="9">
    <source>
        <dbReference type="ARBA" id="ARBA00023157"/>
    </source>
</evidence>
<comment type="similarity">
    <text evidence="17">Belongs to the peroxidase family. Classical plant (class III) peroxidase subfamily.</text>
</comment>
<feature type="site" description="Transition state stabilizer" evidence="15">
    <location>
        <position position="61"/>
    </location>
</feature>
<organism evidence="19">
    <name type="scientific">Triticum urartu</name>
    <name type="common">Red wild einkorn</name>
    <name type="synonym">Crithodium urartu</name>
    <dbReference type="NCBI Taxonomy" id="4572"/>
    <lineage>
        <taxon>Eukaryota</taxon>
        <taxon>Viridiplantae</taxon>
        <taxon>Streptophyta</taxon>
        <taxon>Embryophyta</taxon>
        <taxon>Tracheophyta</taxon>
        <taxon>Spermatophyta</taxon>
        <taxon>Magnoliopsida</taxon>
        <taxon>Liliopsida</taxon>
        <taxon>Poales</taxon>
        <taxon>Poaceae</taxon>
        <taxon>BOP clade</taxon>
        <taxon>Pooideae</taxon>
        <taxon>Triticodae</taxon>
        <taxon>Triticeae</taxon>
        <taxon>Triticinae</taxon>
        <taxon>Triticum</taxon>
    </lineage>
</organism>
<comment type="catalytic activity">
    <reaction evidence="1 17">
        <text>2 a phenolic donor + H2O2 = 2 a phenolic radical donor + 2 H2O</text>
        <dbReference type="Rhea" id="RHEA:56136"/>
        <dbReference type="ChEBI" id="CHEBI:15377"/>
        <dbReference type="ChEBI" id="CHEBI:16240"/>
        <dbReference type="ChEBI" id="CHEBI:139520"/>
        <dbReference type="ChEBI" id="CHEBI:139521"/>
        <dbReference type="EC" id="1.11.1.7"/>
    </reaction>
</comment>
<evidence type="ECO:0000256" key="17">
    <source>
        <dbReference type="RuleBase" id="RU362060"/>
    </source>
</evidence>
<feature type="binding site" evidence="13">
    <location>
        <position position="161"/>
    </location>
    <ligand>
        <name>substrate</name>
    </ligand>
</feature>
<keyword evidence="5 14" id="KW-0479">Metal-binding</keyword>
<protein>
    <recommendedName>
        <fullName evidence="17">Peroxidase</fullName>
        <ecNumber evidence="17">1.11.1.7</ecNumber>
    </recommendedName>
</protein>
<dbReference type="InterPro" id="IPR002016">
    <property type="entry name" value="Haem_peroxidase"/>
</dbReference>
<dbReference type="EC" id="1.11.1.7" evidence="17"/>
<dbReference type="FunFam" id="1.10.520.10:FF:000001">
    <property type="entry name" value="Peroxidase"/>
    <property type="match status" value="1"/>
</dbReference>
<evidence type="ECO:0000256" key="15">
    <source>
        <dbReference type="PIRSR" id="PIRSR600823-4"/>
    </source>
</evidence>
<keyword evidence="10" id="KW-0873">Pyrrolidone carboxylic acid</keyword>
<accession>M8APA0</accession>
<evidence type="ECO:0000256" key="3">
    <source>
        <dbReference type="ARBA" id="ARBA00022559"/>
    </source>
</evidence>
<dbReference type="InterPro" id="IPR019794">
    <property type="entry name" value="Peroxidases_AS"/>
</dbReference>
<keyword evidence="3 17" id="KW-0575">Peroxidase</keyword>
<dbReference type="PROSITE" id="PS00435">
    <property type="entry name" value="PEROXIDASE_1"/>
    <property type="match status" value="1"/>
</dbReference>
<evidence type="ECO:0000256" key="1">
    <source>
        <dbReference type="ARBA" id="ARBA00000189"/>
    </source>
</evidence>
<keyword evidence="17" id="KW-0964">Secreted</keyword>
<dbReference type="GO" id="GO:0006979">
    <property type="term" value="P:response to oxidative stress"/>
    <property type="evidence" value="ECO:0007669"/>
    <property type="project" value="UniProtKB-UniRule"/>
</dbReference>
<dbReference type="PROSITE" id="PS00436">
    <property type="entry name" value="PEROXIDASE_2"/>
    <property type="match status" value="1"/>
</dbReference>
<evidence type="ECO:0000256" key="8">
    <source>
        <dbReference type="ARBA" id="ARBA00023004"/>
    </source>
</evidence>
<feature type="binding site" evidence="14">
    <location>
        <position position="73"/>
    </location>
    <ligand>
        <name>Ca(2+)</name>
        <dbReference type="ChEBI" id="CHEBI:29108"/>
        <label>1</label>
    </ligand>
</feature>
<dbReference type="Gene3D" id="1.10.420.10">
    <property type="entry name" value="Peroxidase, domain 2"/>
    <property type="match status" value="1"/>
</dbReference>
<dbReference type="GO" id="GO:0042744">
    <property type="term" value="P:hydrogen peroxide catabolic process"/>
    <property type="evidence" value="ECO:0007669"/>
    <property type="project" value="UniProtKB-KW"/>
</dbReference>
<feature type="disulfide bond" evidence="16">
    <location>
        <begin position="67"/>
        <end position="72"/>
    </location>
</feature>
<dbReference type="InterPro" id="IPR019793">
    <property type="entry name" value="Peroxidases_heam-ligand_BS"/>
</dbReference>
<evidence type="ECO:0000256" key="13">
    <source>
        <dbReference type="PIRSR" id="PIRSR600823-2"/>
    </source>
</evidence>
<proteinExistence type="inferred from homology"/>
<dbReference type="GO" id="GO:0140825">
    <property type="term" value="F:lactoperoxidase activity"/>
    <property type="evidence" value="ECO:0007669"/>
    <property type="project" value="UniProtKB-EC"/>
</dbReference>
<dbReference type="PRINTS" id="PR00458">
    <property type="entry name" value="PEROXIDASE"/>
</dbReference>
<feature type="binding site" evidence="14">
    <location>
        <position position="192"/>
    </location>
    <ligand>
        <name>Ca(2+)</name>
        <dbReference type="ChEBI" id="CHEBI:29108"/>
        <label>2</label>
    </ligand>
</feature>
<keyword evidence="8 14" id="KW-0408">Iron</keyword>
<feature type="chain" id="PRO_5010896165" description="Peroxidase" evidence="17">
    <location>
        <begin position="22"/>
        <end position="338"/>
    </location>
</feature>
<evidence type="ECO:0000313" key="19">
    <source>
        <dbReference type="EMBL" id="EMS62814.1"/>
    </source>
</evidence>
<dbReference type="eggNOG" id="ENOG502QQVF">
    <property type="taxonomic scope" value="Eukaryota"/>
</dbReference>
<keyword evidence="17" id="KW-0732">Signal</keyword>
<feature type="disulfide bond" evidence="16">
    <location>
        <begin position="34"/>
        <end position="113"/>
    </location>
</feature>